<reference evidence="2 3" key="1">
    <citation type="submission" date="2023-02" db="EMBL/GenBank/DDBJ databases">
        <title>LHISI_Scaffold_Assembly.</title>
        <authorList>
            <person name="Stuart O.P."/>
            <person name="Cleave R."/>
            <person name="Magrath M.J.L."/>
            <person name="Mikheyev A.S."/>
        </authorList>
    </citation>
    <scope>NUCLEOTIDE SEQUENCE [LARGE SCALE GENOMIC DNA]</scope>
    <source>
        <strain evidence="2">Daus_M_001</strain>
        <tissue evidence="2">Leg muscle</tissue>
    </source>
</reference>
<gene>
    <name evidence="2" type="ORF">PR048_032618</name>
</gene>
<feature type="region of interest" description="Disordered" evidence="1">
    <location>
        <begin position="1"/>
        <end position="23"/>
    </location>
</feature>
<evidence type="ECO:0000313" key="2">
    <source>
        <dbReference type="EMBL" id="KAJ8866757.1"/>
    </source>
</evidence>
<feature type="region of interest" description="Disordered" evidence="1">
    <location>
        <begin position="137"/>
        <end position="161"/>
    </location>
</feature>
<dbReference type="Proteomes" id="UP001159363">
    <property type="component" value="Chromosome 15"/>
</dbReference>
<proteinExistence type="predicted"/>
<evidence type="ECO:0000256" key="1">
    <source>
        <dbReference type="SAM" id="MobiDB-lite"/>
    </source>
</evidence>
<accession>A0ABQ9G5P1</accession>
<protein>
    <submittedName>
        <fullName evidence="2">Uncharacterized protein</fullName>
    </submittedName>
</protein>
<evidence type="ECO:0000313" key="3">
    <source>
        <dbReference type="Proteomes" id="UP001159363"/>
    </source>
</evidence>
<sequence length="737" mass="82147">MSLSDRRLARRDTRGERSGQREENLRLRASEQRRVRLQARLLDWVLISPNIEVVLLLLELPSSDRDFVDYSTKGFLFRKPRDGGIGFAVRKLQSAYNRLKDLHGKAFLNQNVAVAWIGAITTQFRKSVVHANAMLNSPHVQGTGETGDPRENPQTGGIVRNDPRLLKATEKKPSCCFGWGVETKTQCPAKECEDWKNGRTPRKHTIQLQRLLPFQSVKIEYDVGGNRTRIVLAKEPGALGKRPPLLVTMSQRYKKYCNEIFNGLTLLSVKCDDVNFQTTLNSTLHFEDIAARQHCENARWTVTVRFGLWCDVSARGCFDSPVPLRCGADFGKELWPEHRVVLVRTYSKTDSVKAYQPRFTGKAWRQTFTVKSTIWVLAKKLETKGTSLDTNDGVVQICRGCNVPTIGFTKEVAGATFSGNLIVKKHLSFVTYLRRPANSRSLGAARTGLDSRRGGFRIFACGESCRTMLLVGGFSRGSLVSPALSFGRCFILSSLHPICAAGDCVEAQRSISCWYRRRRRLAGEEGLRVREWGGGAGSVGPSARWGRINAAHACRQAMSQGGRASPHDVTMRAKIKLITLDNSRVRAKTSHGEPPLLCSGLQGGRGVRKTGCNQVRLSASRAGLKEITGPRQSQSGDHKARIYPTQATPPPTCSPRWSTCSSIRKPAFPAFRHHLGLPPITVYFHRPECLFTHASSPREVARDAKHSALNHSPQRPTRSIYTWGRCRLECSGQSELF</sequence>
<feature type="region of interest" description="Disordered" evidence="1">
    <location>
        <begin position="627"/>
        <end position="656"/>
    </location>
</feature>
<organism evidence="2 3">
    <name type="scientific">Dryococelus australis</name>
    <dbReference type="NCBI Taxonomy" id="614101"/>
    <lineage>
        <taxon>Eukaryota</taxon>
        <taxon>Metazoa</taxon>
        <taxon>Ecdysozoa</taxon>
        <taxon>Arthropoda</taxon>
        <taxon>Hexapoda</taxon>
        <taxon>Insecta</taxon>
        <taxon>Pterygota</taxon>
        <taxon>Neoptera</taxon>
        <taxon>Polyneoptera</taxon>
        <taxon>Phasmatodea</taxon>
        <taxon>Verophasmatodea</taxon>
        <taxon>Anareolatae</taxon>
        <taxon>Phasmatidae</taxon>
        <taxon>Eurycanthinae</taxon>
        <taxon>Dryococelus</taxon>
    </lineage>
</organism>
<comment type="caution">
    <text evidence="2">The sequence shown here is derived from an EMBL/GenBank/DDBJ whole genome shotgun (WGS) entry which is preliminary data.</text>
</comment>
<name>A0ABQ9G5P1_9NEOP</name>
<dbReference type="EMBL" id="JARBHB010000016">
    <property type="protein sequence ID" value="KAJ8866757.1"/>
    <property type="molecule type" value="Genomic_DNA"/>
</dbReference>
<keyword evidence="3" id="KW-1185">Reference proteome</keyword>